<dbReference type="SUPFAM" id="SSF101821">
    <property type="entry name" value="Aminopeptidase/glucanase lid domain"/>
    <property type="match status" value="1"/>
</dbReference>
<keyword evidence="21" id="KW-1185">Reference proteome</keyword>
<keyword evidence="11" id="KW-0862">Zinc</keyword>
<evidence type="ECO:0000259" key="18">
    <source>
        <dbReference type="Pfam" id="PF10337"/>
    </source>
</evidence>
<feature type="transmembrane region" description="Helical" evidence="16">
    <location>
        <begin position="282"/>
        <end position="303"/>
    </location>
</feature>
<dbReference type="GO" id="GO:0016020">
    <property type="term" value="C:membrane"/>
    <property type="evidence" value="ECO:0007669"/>
    <property type="project" value="UniProtKB-SubCell"/>
</dbReference>
<comment type="catalytic activity">
    <reaction evidence="1">
        <text>Release of an N-terminal aspartate or glutamate from a peptide, with a preference for aspartate.</text>
        <dbReference type="EC" id="3.4.11.21"/>
    </reaction>
</comment>
<evidence type="ECO:0000259" key="19">
    <source>
        <dbReference type="Pfam" id="PF13515"/>
    </source>
</evidence>
<dbReference type="GO" id="GO:0008270">
    <property type="term" value="F:zinc ion binding"/>
    <property type="evidence" value="ECO:0007669"/>
    <property type="project" value="InterPro"/>
</dbReference>
<keyword evidence="13" id="KW-0482">Metalloprotease</keyword>
<feature type="domain" description="Putative ER transporter 6TM N-terminal" evidence="18">
    <location>
        <begin position="278"/>
        <end position="638"/>
    </location>
</feature>
<dbReference type="EC" id="3.4.11.21" evidence="5"/>
<feature type="region of interest" description="Disordered" evidence="15">
    <location>
        <begin position="524"/>
        <end position="544"/>
    </location>
</feature>
<dbReference type="SUPFAM" id="SSF53187">
    <property type="entry name" value="Zn-dependent exopeptidases"/>
    <property type="match status" value="1"/>
</dbReference>
<comment type="similarity">
    <text evidence="4">Belongs to the peptidase M18 family.</text>
</comment>
<feature type="region of interest" description="Disordered" evidence="15">
    <location>
        <begin position="83"/>
        <end position="105"/>
    </location>
</feature>
<evidence type="ECO:0000313" key="21">
    <source>
        <dbReference type="Proteomes" id="UP000605846"/>
    </source>
</evidence>
<organism evidence="20 21">
    <name type="scientific">Apophysomyces ossiformis</name>
    <dbReference type="NCBI Taxonomy" id="679940"/>
    <lineage>
        <taxon>Eukaryota</taxon>
        <taxon>Fungi</taxon>
        <taxon>Fungi incertae sedis</taxon>
        <taxon>Mucoromycota</taxon>
        <taxon>Mucoromycotina</taxon>
        <taxon>Mucoromycetes</taxon>
        <taxon>Mucorales</taxon>
        <taxon>Mucorineae</taxon>
        <taxon>Mucoraceae</taxon>
        <taxon>Apophysomyces</taxon>
    </lineage>
</organism>
<name>A0A8H7BNC4_9FUNG</name>
<evidence type="ECO:0000256" key="2">
    <source>
        <dbReference type="ARBA" id="ARBA00001947"/>
    </source>
</evidence>
<feature type="transmembrane region" description="Helical" evidence="16">
    <location>
        <begin position="820"/>
        <end position="839"/>
    </location>
</feature>
<evidence type="ECO:0000256" key="12">
    <source>
        <dbReference type="ARBA" id="ARBA00022989"/>
    </source>
</evidence>
<dbReference type="GO" id="GO:0006508">
    <property type="term" value="P:proteolysis"/>
    <property type="evidence" value="ECO:0007669"/>
    <property type="project" value="UniProtKB-KW"/>
</dbReference>
<feature type="transmembrane region" description="Helical" evidence="16">
    <location>
        <begin position="904"/>
        <end position="922"/>
    </location>
</feature>
<gene>
    <name evidence="20" type="ORF">EC973_006563</name>
</gene>
<keyword evidence="10" id="KW-0378">Hydrolase</keyword>
<feature type="domain" description="Integral membrane bound transporter" evidence="19">
    <location>
        <begin position="789"/>
        <end position="917"/>
    </location>
</feature>
<dbReference type="GO" id="GO:0008237">
    <property type="term" value="F:metallopeptidase activity"/>
    <property type="evidence" value="ECO:0007669"/>
    <property type="project" value="UniProtKB-KW"/>
</dbReference>
<evidence type="ECO:0000256" key="13">
    <source>
        <dbReference type="ARBA" id="ARBA00023049"/>
    </source>
</evidence>
<feature type="transmembrane region" description="Helical" evidence="16">
    <location>
        <begin position="310"/>
        <end position="328"/>
    </location>
</feature>
<evidence type="ECO:0000256" key="15">
    <source>
        <dbReference type="SAM" id="MobiDB-lite"/>
    </source>
</evidence>
<feature type="region of interest" description="Disordered" evidence="15">
    <location>
        <begin position="480"/>
        <end position="508"/>
    </location>
</feature>
<evidence type="ECO:0000256" key="4">
    <source>
        <dbReference type="ARBA" id="ARBA00008290"/>
    </source>
</evidence>
<evidence type="ECO:0000256" key="14">
    <source>
        <dbReference type="ARBA" id="ARBA00023136"/>
    </source>
</evidence>
<evidence type="ECO:0000256" key="8">
    <source>
        <dbReference type="ARBA" id="ARBA00022692"/>
    </source>
</evidence>
<evidence type="ECO:0000256" key="16">
    <source>
        <dbReference type="SAM" id="Phobius"/>
    </source>
</evidence>
<proteinExistence type="inferred from homology"/>
<keyword evidence="14 16" id="KW-0472">Membrane</keyword>
<dbReference type="InterPro" id="IPR001948">
    <property type="entry name" value="Peptidase_M18"/>
</dbReference>
<dbReference type="InterPro" id="IPR023358">
    <property type="entry name" value="Peptidase_M18_dom2"/>
</dbReference>
<feature type="region of interest" description="Disordered" evidence="15">
    <location>
        <begin position="124"/>
        <end position="150"/>
    </location>
</feature>
<dbReference type="CDD" id="cd05658">
    <property type="entry name" value="M18_DAP"/>
    <property type="match status" value="1"/>
</dbReference>
<sequence>MSRKTVSRFPRNAAFSPSPTSDNDGLIYSTSPQTFRNEPFRSFGGLSDPVEPPIGSFSSRSEIEVVLDDGTLQRRTVSLSTIPDNLNDDYDHPMNPDGKQIPIPGSNMTETTPLIQGREPFYASLRTSGQPGSPSSSSDSDSDTPFFPVERRPKIPHNVPIIDEDDDEDRFNDYRNHLRHWWSSLLCPVTLTPEWRLVLKCSFAYFLGSLFTFVPQLNSLIGNNRTSSHLVATATVFFNPAKTLGGMVEAAAYGWGYTLFAVAISLGSMVTTDFFVDRGYFMVAHAISLLFWLVGPTFIISFLKAHWNKPPVATASSLCFIIIFLIVVREGSANRGDFDTTRIEQITSAVAIGTVITVACCGLFWPTSATKKLKKDLEATLNSYRVLLKLLTKTFLLDDDLPEFKANNTLQAAIDSHRASFVSLRKSLREAKLEMMWSSEVRGRADKCDALVKVMERLAQHVGGLRSSCGLQFDLMSSKHDEGPRYKQSGPSAEYDRNAKTTKANTVPAETWNIRAGYRRRKLEHEMRRQKTMLSENEDSFGRRASSVISEVPSDTHPRAQTDSMPQVEDVSGSLIEFIHTIKKPMKSLAYTCKQTIYHLQVGFSSTATPRAKKTVPSYETLKANLVKAIALFESSQKYAVQRLYRHRESGMRDSIDTPGEEVSLVYFFVFNMIEFARELINLVEATERFSETEQRSEHVWSSLKLWNRTSTSATSPPRNIALANAFVPNERNTMNTLHTPEPKTKWRKFFIRLWRTFTLFKLQKVRYASKAAVAATVLATPAFLESTGDWFREWRMEWALITLMVVMTPTVGGTNIVAIYRIFSTILGCFVAMALYLLFPANMYVLPVVTWLFSIPNFWIILNHKHGKFGQFTLLAYNLVMLNKYNDRETNAIEVWELALQRCVAILVGVVFGLFVTAYIWPYEARVELREGLSDFLLRLAWLYQKLVSIYSHSPQHHHATVFAGVQLERDVSEAQIMTIEAQRQLATQTFMDLELSLQRSLLELQDLLTQTPNEPRLKGPFPVETYRAMLTSCQNIVDKFLSMRTAILKDTWYEGVQKALIIPANIERREMVGNVLLYFYLLASALRLKTPLPPYFPPARKAWQSLLVRLRELPAARAQSDTDNSHLFYYAYVTMMEEVIRELDKLGENMRLLFGALVPEDQWEHFFETCSVEESQDNQVFNPSIPQDALDFIEFVNKSPSPFHATHEAAELLRKAGFQEIKERDNWNGGAIKRNGKYFFTRNGSSIVAFTVGGKYSPGNGFSILGAHTDSPCLKLKPVSKKEKSGYLEVGVQLYGGGIWHTWFDRDLSVAGRVLVEKDNGTFQHTLVKIDRPILRIPTLAIHLDRSSNDGFSFNKETQLAPILATETKAALNGLKEPSGAEAERSHHPLLIRLLAEEMKINPDQIRDFELALYDTQASVIGGACNEFVFSPRLDNLEMSFCSIKAIINAGCLEQDSNIRVAALFDNEEIGSLTAHGADSNLLPATLQRLACTEILGENTSATAFEEAMHKSILISADMAHAVHPNYADKHEENHRPEMHKGTVIKVNANQRYATTAVTSLVLKQLAKKHDIPIQEFVVRNDSSCGSTIGPMLSAKLGLRTVDIGNPQLSMHSIREVGGTDDIGHAIRLFEVFFKEFSELEARIAVD</sequence>
<dbReference type="Gene3D" id="2.30.250.10">
    <property type="entry name" value="Aminopeptidase i, Domain 2"/>
    <property type="match status" value="1"/>
</dbReference>
<dbReference type="GO" id="GO:0004177">
    <property type="term" value="F:aminopeptidase activity"/>
    <property type="evidence" value="ECO:0007669"/>
    <property type="project" value="UniProtKB-KW"/>
</dbReference>
<dbReference type="Pfam" id="PF13515">
    <property type="entry name" value="FUSC_2"/>
    <property type="match status" value="1"/>
</dbReference>
<protein>
    <recommendedName>
        <fullName evidence="5">aspartyl aminopeptidase</fullName>
        <ecNumber evidence="5">3.4.11.21</ecNumber>
    </recommendedName>
</protein>
<dbReference type="PANTHER" id="PTHR28570">
    <property type="entry name" value="ASPARTYL AMINOPEPTIDASE"/>
    <property type="match status" value="1"/>
</dbReference>
<feature type="transmembrane region" description="Helical" evidence="16">
    <location>
        <begin position="845"/>
        <end position="863"/>
    </location>
</feature>
<keyword evidence="9" id="KW-0479">Metal-binding</keyword>
<dbReference type="Proteomes" id="UP000605846">
    <property type="component" value="Unassembled WGS sequence"/>
</dbReference>
<dbReference type="InterPro" id="IPR018823">
    <property type="entry name" value="ArAE_2_N"/>
</dbReference>
<feature type="domain" description="DUF2421" evidence="17">
    <location>
        <begin position="923"/>
        <end position="1099"/>
    </location>
</feature>
<dbReference type="InterPro" id="IPR018820">
    <property type="entry name" value="BRE4-related_DUF2421"/>
</dbReference>
<feature type="compositionally biased region" description="Low complexity" evidence="15">
    <location>
        <begin position="127"/>
        <end position="145"/>
    </location>
</feature>
<evidence type="ECO:0000256" key="5">
    <source>
        <dbReference type="ARBA" id="ARBA00011965"/>
    </source>
</evidence>
<feature type="compositionally biased region" description="Polar residues" evidence="15">
    <location>
        <begin position="15"/>
        <end position="33"/>
    </location>
</feature>
<feature type="transmembrane region" description="Helical" evidence="16">
    <location>
        <begin position="348"/>
        <end position="365"/>
    </location>
</feature>
<dbReference type="Gene3D" id="3.40.630.10">
    <property type="entry name" value="Zn peptidases"/>
    <property type="match status" value="1"/>
</dbReference>
<accession>A0A8H7BNC4</accession>
<dbReference type="PRINTS" id="PR00932">
    <property type="entry name" value="AMINO1PTASE"/>
</dbReference>
<reference evidence="20" key="1">
    <citation type="submission" date="2020-01" db="EMBL/GenBank/DDBJ databases">
        <title>Genome Sequencing of Three Apophysomyces-Like Fungal Strains Confirms a Novel Fungal Genus in the Mucoromycota with divergent Burkholderia-like Endosymbiotic Bacteria.</title>
        <authorList>
            <person name="Stajich J.E."/>
            <person name="Macias A.M."/>
            <person name="Carter-House D."/>
            <person name="Lovett B."/>
            <person name="Kasson L.R."/>
            <person name="Berry K."/>
            <person name="Grigoriev I."/>
            <person name="Chang Y."/>
            <person name="Spatafora J."/>
            <person name="Kasson M.T."/>
        </authorList>
    </citation>
    <scope>NUCLEOTIDE SEQUENCE</scope>
    <source>
        <strain evidence="20">NRRL A-21654</strain>
    </source>
</reference>
<evidence type="ECO:0000313" key="20">
    <source>
        <dbReference type="EMBL" id="KAF7728169.1"/>
    </source>
</evidence>
<evidence type="ECO:0000256" key="9">
    <source>
        <dbReference type="ARBA" id="ARBA00022723"/>
    </source>
</evidence>
<dbReference type="NCBIfam" id="NF002759">
    <property type="entry name" value="PRK02813.1"/>
    <property type="match status" value="1"/>
</dbReference>
<dbReference type="EMBL" id="JABAYA010000042">
    <property type="protein sequence ID" value="KAF7728169.1"/>
    <property type="molecule type" value="Genomic_DNA"/>
</dbReference>
<evidence type="ECO:0000259" key="17">
    <source>
        <dbReference type="Pfam" id="PF10334"/>
    </source>
</evidence>
<dbReference type="Pfam" id="PF10337">
    <property type="entry name" value="ArAE_2_N"/>
    <property type="match status" value="1"/>
</dbReference>
<evidence type="ECO:0000256" key="11">
    <source>
        <dbReference type="ARBA" id="ARBA00022833"/>
    </source>
</evidence>
<dbReference type="PANTHER" id="PTHR28570:SF3">
    <property type="entry name" value="ASPARTYL AMINOPEPTIDASE"/>
    <property type="match status" value="1"/>
</dbReference>
<dbReference type="InterPro" id="IPR049453">
    <property type="entry name" value="Memb_transporter_dom"/>
</dbReference>
<evidence type="ECO:0000256" key="6">
    <source>
        <dbReference type="ARBA" id="ARBA00022438"/>
    </source>
</evidence>
<evidence type="ECO:0000256" key="7">
    <source>
        <dbReference type="ARBA" id="ARBA00022670"/>
    </source>
</evidence>
<keyword evidence="6" id="KW-0031">Aminopeptidase</keyword>
<keyword evidence="7" id="KW-0645">Protease</keyword>
<evidence type="ECO:0000256" key="10">
    <source>
        <dbReference type="ARBA" id="ARBA00022801"/>
    </source>
</evidence>
<comment type="cofactor">
    <cofactor evidence="2">
        <name>Zn(2+)</name>
        <dbReference type="ChEBI" id="CHEBI:29105"/>
    </cofactor>
</comment>
<dbReference type="Pfam" id="PF02127">
    <property type="entry name" value="Peptidase_M18"/>
    <property type="match status" value="1"/>
</dbReference>
<evidence type="ECO:0000256" key="3">
    <source>
        <dbReference type="ARBA" id="ARBA00004141"/>
    </source>
</evidence>
<keyword evidence="12 16" id="KW-1133">Transmembrane helix</keyword>
<evidence type="ECO:0000256" key="1">
    <source>
        <dbReference type="ARBA" id="ARBA00001335"/>
    </source>
</evidence>
<dbReference type="Pfam" id="PF10334">
    <property type="entry name" value="BRE4"/>
    <property type="match status" value="1"/>
</dbReference>
<comment type="caution">
    <text evidence="20">The sequence shown here is derived from an EMBL/GenBank/DDBJ whole genome shotgun (WGS) entry which is preliminary data.</text>
</comment>
<feature type="transmembrane region" description="Helical" evidence="16">
    <location>
        <begin position="250"/>
        <end position="270"/>
    </location>
</feature>
<feature type="region of interest" description="Disordered" evidence="15">
    <location>
        <begin position="1"/>
        <end position="33"/>
    </location>
</feature>
<dbReference type="GO" id="GO:0000324">
    <property type="term" value="C:fungal-type vacuole"/>
    <property type="evidence" value="ECO:0007669"/>
    <property type="project" value="TreeGrafter"/>
</dbReference>
<dbReference type="OrthoDB" id="68611at2759"/>
<comment type="subcellular location">
    <subcellularLocation>
        <location evidence="3">Membrane</location>
        <topology evidence="3">Multi-pass membrane protein</topology>
    </subcellularLocation>
</comment>
<keyword evidence="8 16" id="KW-0812">Transmembrane</keyword>
<dbReference type="FunFam" id="2.30.250.10:FF:000001">
    <property type="entry name" value="Aspartyl aminopeptidase 1"/>
    <property type="match status" value="1"/>
</dbReference>